<protein>
    <recommendedName>
        <fullName evidence="3">Single-stranded DNA-binding protein</fullName>
    </recommendedName>
</protein>
<proteinExistence type="predicted"/>
<organism evidence="1 2">
    <name type="scientific">Pantoea stewartii subsp. stewartii DC283</name>
    <dbReference type="NCBI Taxonomy" id="660596"/>
    <lineage>
        <taxon>Bacteria</taxon>
        <taxon>Pseudomonadati</taxon>
        <taxon>Pseudomonadota</taxon>
        <taxon>Gammaproteobacteria</taxon>
        <taxon>Enterobacterales</taxon>
        <taxon>Erwiniaceae</taxon>
        <taxon>Pantoea</taxon>
    </lineage>
</organism>
<evidence type="ECO:0000313" key="2">
    <source>
        <dbReference type="Proteomes" id="UP000192380"/>
    </source>
</evidence>
<reference evidence="1 2" key="1">
    <citation type="submission" date="2016-10" db="EMBL/GenBank/DDBJ databases">
        <title>Complete Genome Assembly of Pantoea stewartii subsp. stewartii DC283, a Corn Pathogen.</title>
        <authorList>
            <person name="Duong D.A."/>
            <person name="Stevens A.M."/>
            <person name="Jensen R.V."/>
        </authorList>
    </citation>
    <scope>NUCLEOTIDE SEQUENCE [LARGE SCALE GENOMIC DNA]</scope>
    <source>
        <strain evidence="1 2">DC283</strain>
        <plasmid evidence="1 2">pDSJ10</plasmid>
    </source>
</reference>
<dbReference type="Proteomes" id="UP000192380">
    <property type="component" value="Plasmid pDSJ10"/>
</dbReference>
<keyword evidence="1" id="KW-0614">Plasmid</keyword>
<keyword evidence="2" id="KW-1185">Reference proteome</keyword>
<gene>
    <name evidence="1" type="ORF">DSJ_25455</name>
</gene>
<evidence type="ECO:0008006" key="3">
    <source>
        <dbReference type="Google" id="ProtNLM"/>
    </source>
</evidence>
<dbReference type="EMBL" id="CP017591">
    <property type="protein sequence ID" value="ARF52574.1"/>
    <property type="molecule type" value="Genomic_DNA"/>
</dbReference>
<sequence length="91" mass="10154">MKKGSIRNNERTSDAQVVTERLTRRSQTFTFKALRGLLSVGNVCDADALALGRKNDTVTFRVSVLLRQDWHGVGPEVVTGRPGDVRRRLSD</sequence>
<accession>A0ABM6KCZ3</accession>
<evidence type="ECO:0000313" key="1">
    <source>
        <dbReference type="EMBL" id="ARF52574.1"/>
    </source>
</evidence>
<name>A0ABM6KCZ3_PANSE</name>
<geneLocation type="plasmid" evidence="1 2">
    <name>pDSJ10</name>
</geneLocation>